<gene>
    <name evidence="1" type="ORF">SAMN05216174_12817</name>
</gene>
<protein>
    <submittedName>
        <fullName evidence="1">Uncharacterized protein</fullName>
    </submittedName>
</protein>
<dbReference type="RefSeq" id="WP_228772054.1">
    <property type="nucleotide sequence ID" value="NZ_FMZZ01000028.1"/>
</dbReference>
<evidence type="ECO:0000313" key="1">
    <source>
        <dbReference type="EMBL" id="SDE00270.1"/>
    </source>
</evidence>
<reference evidence="2" key="1">
    <citation type="submission" date="2016-10" db="EMBL/GenBank/DDBJ databases">
        <authorList>
            <person name="Varghese N."/>
            <person name="Submissions S."/>
        </authorList>
    </citation>
    <scope>NUCLEOTIDE SEQUENCE [LARGE SCALE GENOMIC DNA]</scope>
    <source>
        <strain evidence="2">IBRC-M 10403</strain>
    </source>
</reference>
<dbReference type="Proteomes" id="UP000199501">
    <property type="component" value="Unassembled WGS sequence"/>
</dbReference>
<dbReference type="STRING" id="1271860.SAMN05216174_12817"/>
<dbReference type="AlphaFoldDB" id="A0A1G6ZCF7"/>
<name>A0A1G6ZCF7_9PSEU</name>
<keyword evidence="2" id="KW-1185">Reference proteome</keyword>
<sequence length="300" mass="31585">MTSLPRKRGLLLLVAATGIATAFILFGRETETRRAITPGADLHDTVTAYAASLSPDGAYRPPSPAERRTLVDGLAALRGASPATAVADLAEVGFTVTFATDSATGRSYAMAMDEPGGERAWGLYVVDLDHPVRVLVEVPHPNYDLRTEEVGLALWRAAPGALLAISGTHRAVGNGAGDVAHRTDSMFHAVAVDQANRGVAQIQLHGFDDDSLPDTDVVLSTGTDNPGPTAKAAADRLSDAGLTVCRPWKTACGKLEGTRNKQGILAAEADALFLHVEMSRTVRDSREKRAAVVTALAVTR</sequence>
<dbReference type="EMBL" id="FMZZ01000028">
    <property type="protein sequence ID" value="SDE00270.1"/>
    <property type="molecule type" value="Genomic_DNA"/>
</dbReference>
<evidence type="ECO:0000313" key="2">
    <source>
        <dbReference type="Proteomes" id="UP000199501"/>
    </source>
</evidence>
<accession>A0A1G6ZCF7</accession>
<organism evidence="1 2">
    <name type="scientific">Actinokineospora iranica</name>
    <dbReference type="NCBI Taxonomy" id="1271860"/>
    <lineage>
        <taxon>Bacteria</taxon>
        <taxon>Bacillati</taxon>
        <taxon>Actinomycetota</taxon>
        <taxon>Actinomycetes</taxon>
        <taxon>Pseudonocardiales</taxon>
        <taxon>Pseudonocardiaceae</taxon>
        <taxon>Actinokineospora</taxon>
    </lineage>
</organism>
<proteinExistence type="predicted"/>